<reference evidence="4 5" key="1">
    <citation type="journal article" date="2023" name="Microbiol. Resour. Announc.">
        <title>Complete Genome Sequence of Imperialibacter roseus strain P4T.</title>
        <authorList>
            <person name="Tizabi D.R."/>
            <person name="Bachvaroff T."/>
            <person name="Hill R.T."/>
        </authorList>
    </citation>
    <scope>NUCLEOTIDE SEQUENCE [LARGE SCALE GENOMIC DNA]</scope>
    <source>
        <strain evidence="4 5">P4T</strain>
    </source>
</reference>
<accession>A0ABZ0IW62</accession>
<keyword evidence="4" id="KW-0238">DNA-binding</keyword>
<evidence type="ECO:0000256" key="1">
    <source>
        <dbReference type="PROSITE-ProRule" id="PRU00169"/>
    </source>
</evidence>
<evidence type="ECO:0000313" key="4">
    <source>
        <dbReference type="EMBL" id="WOK08861.1"/>
    </source>
</evidence>
<keyword evidence="5" id="KW-1185">Reference proteome</keyword>
<protein>
    <submittedName>
        <fullName evidence="4">LytTR family DNA-binding domain-containing protein</fullName>
    </submittedName>
</protein>
<dbReference type="SMART" id="SM00448">
    <property type="entry name" value="REC"/>
    <property type="match status" value="1"/>
</dbReference>
<dbReference type="SUPFAM" id="SSF52172">
    <property type="entry name" value="CheY-like"/>
    <property type="match status" value="1"/>
</dbReference>
<name>A0ABZ0IW62_9BACT</name>
<dbReference type="InterPro" id="IPR046947">
    <property type="entry name" value="LytR-like"/>
</dbReference>
<feature type="domain" description="HTH LytTR-type" evidence="3">
    <location>
        <begin position="156"/>
        <end position="260"/>
    </location>
</feature>
<proteinExistence type="predicted"/>
<dbReference type="EMBL" id="CP136051">
    <property type="protein sequence ID" value="WOK08861.1"/>
    <property type="molecule type" value="Genomic_DNA"/>
</dbReference>
<dbReference type="GO" id="GO:0003677">
    <property type="term" value="F:DNA binding"/>
    <property type="evidence" value="ECO:0007669"/>
    <property type="project" value="UniProtKB-KW"/>
</dbReference>
<dbReference type="Pfam" id="PF04397">
    <property type="entry name" value="LytTR"/>
    <property type="match status" value="1"/>
</dbReference>
<dbReference type="PANTHER" id="PTHR37299">
    <property type="entry name" value="TRANSCRIPTIONAL REGULATOR-RELATED"/>
    <property type="match status" value="1"/>
</dbReference>
<dbReference type="RefSeq" id="WP_317491492.1">
    <property type="nucleotide sequence ID" value="NZ_CP136051.1"/>
</dbReference>
<dbReference type="SMART" id="SM00850">
    <property type="entry name" value="LytTR"/>
    <property type="match status" value="1"/>
</dbReference>
<dbReference type="InterPro" id="IPR007492">
    <property type="entry name" value="LytTR_DNA-bd_dom"/>
</dbReference>
<dbReference type="Gene3D" id="3.40.50.2300">
    <property type="match status" value="1"/>
</dbReference>
<sequence length="260" mass="29627">MKIKCLVIDDEETARRGLAVLLEDYEEVDLIGRCANGVEAIDQIRALKPDLIFLDVQMPGINGFEVLASLPKPWPQVVFITAHDQFALKAFEVNAVDYLLKPFSDERFDQALHRAKAKIKAQELENRAVKNLIDQTKASLKGTSSLVQNDGDQQRLVIKVDGSIHLLELADIRYVEAFDYYVKIHVAARFFLLRETMKKMEERLPDSGFTRIHKSYIVNHASVKALHKQENNEYEIELVDGAQLKVSRNFKAHLLERLGA</sequence>
<dbReference type="Gene3D" id="2.40.50.1020">
    <property type="entry name" value="LytTr DNA-binding domain"/>
    <property type="match status" value="1"/>
</dbReference>
<dbReference type="InterPro" id="IPR001789">
    <property type="entry name" value="Sig_transdc_resp-reg_receiver"/>
</dbReference>
<gene>
    <name evidence="4" type="ORF">RT717_09455</name>
</gene>
<organism evidence="4 5">
    <name type="scientific">Imperialibacter roseus</name>
    <dbReference type="NCBI Taxonomy" id="1324217"/>
    <lineage>
        <taxon>Bacteria</taxon>
        <taxon>Pseudomonadati</taxon>
        <taxon>Bacteroidota</taxon>
        <taxon>Cytophagia</taxon>
        <taxon>Cytophagales</taxon>
        <taxon>Flammeovirgaceae</taxon>
        <taxon>Imperialibacter</taxon>
    </lineage>
</organism>
<dbReference type="InterPro" id="IPR011006">
    <property type="entry name" value="CheY-like_superfamily"/>
</dbReference>
<feature type="domain" description="Response regulatory" evidence="2">
    <location>
        <begin position="4"/>
        <end position="116"/>
    </location>
</feature>
<dbReference type="Pfam" id="PF00072">
    <property type="entry name" value="Response_reg"/>
    <property type="match status" value="1"/>
</dbReference>
<dbReference type="PANTHER" id="PTHR37299:SF1">
    <property type="entry name" value="STAGE 0 SPORULATION PROTEIN A HOMOLOG"/>
    <property type="match status" value="1"/>
</dbReference>
<dbReference type="PROSITE" id="PS50110">
    <property type="entry name" value="RESPONSE_REGULATORY"/>
    <property type="match status" value="1"/>
</dbReference>
<feature type="modified residue" description="4-aspartylphosphate" evidence="1">
    <location>
        <position position="55"/>
    </location>
</feature>
<dbReference type="Proteomes" id="UP001302349">
    <property type="component" value="Chromosome"/>
</dbReference>
<evidence type="ECO:0000259" key="3">
    <source>
        <dbReference type="PROSITE" id="PS50930"/>
    </source>
</evidence>
<dbReference type="PROSITE" id="PS50930">
    <property type="entry name" value="HTH_LYTTR"/>
    <property type="match status" value="1"/>
</dbReference>
<evidence type="ECO:0000313" key="5">
    <source>
        <dbReference type="Proteomes" id="UP001302349"/>
    </source>
</evidence>
<keyword evidence="1" id="KW-0597">Phosphoprotein</keyword>
<evidence type="ECO:0000259" key="2">
    <source>
        <dbReference type="PROSITE" id="PS50110"/>
    </source>
</evidence>